<evidence type="ECO:0000313" key="3">
    <source>
        <dbReference type="Proteomes" id="UP001208570"/>
    </source>
</evidence>
<dbReference type="EMBL" id="JAODUP010000411">
    <property type="protein sequence ID" value="KAK2150336.1"/>
    <property type="molecule type" value="Genomic_DNA"/>
</dbReference>
<gene>
    <name evidence="2" type="ORF">LSH36_411g02026</name>
</gene>
<evidence type="ECO:0000313" key="2">
    <source>
        <dbReference type="EMBL" id="KAK2150336.1"/>
    </source>
</evidence>
<dbReference type="Proteomes" id="UP001208570">
    <property type="component" value="Unassembled WGS sequence"/>
</dbReference>
<keyword evidence="3" id="KW-1185">Reference proteome</keyword>
<organism evidence="2 3">
    <name type="scientific">Paralvinella palmiformis</name>
    <dbReference type="NCBI Taxonomy" id="53620"/>
    <lineage>
        <taxon>Eukaryota</taxon>
        <taxon>Metazoa</taxon>
        <taxon>Spiralia</taxon>
        <taxon>Lophotrochozoa</taxon>
        <taxon>Annelida</taxon>
        <taxon>Polychaeta</taxon>
        <taxon>Sedentaria</taxon>
        <taxon>Canalipalpata</taxon>
        <taxon>Terebellida</taxon>
        <taxon>Terebelliformia</taxon>
        <taxon>Alvinellidae</taxon>
        <taxon>Paralvinella</taxon>
    </lineage>
</organism>
<name>A0AAD9JCZ5_9ANNE</name>
<evidence type="ECO:0000256" key="1">
    <source>
        <dbReference type="SAM" id="Phobius"/>
    </source>
</evidence>
<dbReference type="AlphaFoldDB" id="A0AAD9JCZ5"/>
<keyword evidence="1" id="KW-1133">Transmembrane helix</keyword>
<sequence length="364" mass="42072">MQFRYFIVAAILVCVSFELIFHHYLNRLKPNETPGYYHCKDAPRDRYSGIKNETIQYGRIKSGRKYAVFGSSIHDRVSTNYAFDLPLTAMAWKRIGFDSIIIIVGDPQQHKQQRWIQYLMDTLTDEDHIVVIVLKNVPACKATSISQVSRLFAASLLNYDKNDATMRDIYLITADADIWPIAKDFFVLPPGMDILHGNIGKIHRGNLVAIHAPLSYVGMSIRTWYDIMTQSGSLPMPNTTDEIVNYFGDSFRDNVTHGGRGWGIDQVMISLRLHQWRLNNRKGTQRIYVYQRQFGADRIDRANWPKAPIDISRAIDSHILKNCYQANQWKRLMPLVAQLHTDTDSKKWSERYSQHFNELVIASE</sequence>
<comment type="caution">
    <text evidence="2">The sequence shown here is derived from an EMBL/GenBank/DDBJ whole genome shotgun (WGS) entry which is preliminary data.</text>
</comment>
<protein>
    <submittedName>
        <fullName evidence="2">Uncharacterized protein</fullName>
    </submittedName>
</protein>
<proteinExistence type="predicted"/>
<accession>A0AAD9JCZ5</accession>
<reference evidence="2" key="1">
    <citation type="journal article" date="2023" name="Mol. Biol. Evol.">
        <title>Third-Generation Sequencing Reveals the Adaptive Role of the Epigenome in Three Deep-Sea Polychaetes.</title>
        <authorList>
            <person name="Perez M."/>
            <person name="Aroh O."/>
            <person name="Sun Y."/>
            <person name="Lan Y."/>
            <person name="Juniper S.K."/>
            <person name="Young C.R."/>
            <person name="Angers B."/>
            <person name="Qian P.Y."/>
        </authorList>
    </citation>
    <scope>NUCLEOTIDE SEQUENCE</scope>
    <source>
        <strain evidence="2">P08H-3</strain>
    </source>
</reference>
<feature type="transmembrane region" description="Helical" evidence="1">
    <location>
        <begin position="6"/>
        <end position="25"/>
    </location>
</feature>
<keyword evidence="1" id="KW-0472">Membrane</keyword>
<keyword evidence="1" id="KW-0812">Transmembrane</keyword>